<feature type="compositionally biased region" description="Acidic residues" evidence="1">
    <location>
        <begin position="494"/>
        <end position="505"/>
    </location>
</feature>
<dbReference type="EnsemblFungi" id="MAPG_06685T0">
    <property type="protein sequence ID" value="MAPG_06685T0"/>
    <property type="gene ID" value="MAPG_06685"/>
</dbReference>
<dbReference type="OrthoDB" id="4574581at2759"/>
<keyword evidence="4" id="KW-1185">Reference proteome</keyword>
<evidence type="ECO:0000256" key="1">
    <source>
        <dbReference type="SAM" id="MobiDB-lite"/>
    </source>
</evidence>
<feature type="compositionally biased region" description="Basic and acidic residues" evidence="1">
    <location>
        <begin position="215"/>
        <end position="224"/>
    </location>
</feature>
<feature type="compositionally biased region" description="Low complexity" evidence="1">
    <location>
        <begin position="257"/>
        <end position="270"/>
    </location>
</feature>
<evidence type="ECO:0000313" key="2">
    <source>
        <dbReference type="EMBL" id="KLU87691.1"/>
    </source>
</evidence>
<reference evidence="3" key="5">
    <citation type="submission" date="2015-06" db="UniProtKB">
        <authorList>
            <consortium name="EnsemblFungi"/>
        </authorList>
    </citation>
    <scope>IDENTIFICATION</scope>
    <source>
        <strain evidence="3">ATCC 64411</strain>
    </source>
</reference>
<organism evidence="3 4">
    <name type="scientific">Magnaporthiopsis poae (strain ATCC 64411 / 73-15)</name>
    <name type="common">Kentucky bluegrass fungus</name>
    <name type="synonym">Magnaporthe poae</name>
    <dbReference type="NCBI Taxonomy" id="644358"/>
    <lineage>
        <taxon>Eukaryota</taxon>
        <taxon>Fungi</taxon>
        <taxon>Dikarya</taxon>
        <taxon>Ascomycota</taxon>
        <taxon>Pezizomycotina</taxon>
        <taxon>Sordariomycetes</taxon>
        <taxon>Sordariomycetidae</taxon>
        <taxon>Magnaporthales</taxon>
        <taxon>Magnaporthaceae</taxon>
        <taxon>Magnaporthiopsis</taxon>
    </lineage>
</organism>
<accession>A0A0C4E2P5</accession>
<dbReference type="OMA" id="CEWCSAD"/>
<proteinExistence type="predicted"/>
<name>A0A0C4E2P5_MAGP6</name>
<dbReference type="eggNOG" id="KOG0198">
    <property type="taxonomic scope" value="Eukaryota"/>
</dbReference>
<feature type="region of interest" description="Disordered" evidence="1">
    <location>
        <begin position="550"/>
        <end position="582"/>
    </location>
</feature>
<dbReference type="STRING" id="644358.A0A0C4E2P5"/>
<dbReference type="VEuPathDB" id="FungiDB:MAPG_06685"/>
<dbReference type="EMBL" id="GL876970">
    <property type="protein sequence ID" value="KLU87691.1"/>
    <property type="molecule type" value="Genomic_DNA"/>
</dbReference>
<dbReference type="AlphaFoldDB" id="A0A0C4E2P5"/>
<reference evidence="4" key="1">
    <citation type="submission" date="2010-05" db="EMBL/GenBank/DDBJ databases">
        <title>The genome sequence of Magnaporthe poae strain ATCC 64411.</title>
        <authorList>
            <person name="Ma L.-J."/>
            <person name="Dead R."/>
            <person name="Young S."/>
            <person name="Zeng Q."/>
            <person name="Koehrsen M."/>
            <person name="Alvarado L."/>
            <person name="Berlin A."/>
            <person name="Chapman S.B."/>
            <person name="Chen Z."/>
            <person name="Freedman E."/>
            <person name="Gellesch M."/>
            <person name="Goldberg J."/>
            <person name="Griggs A."/>
            <person name="Gujja S."/>
            <person name="Heilman E.R."/>
            <person name="Heiman D."/>
            <person name="Hepburn T."/>
            <person name="Howarth C."/>
            <person name="Jen D."/>
            <person name="Larson L."/>
            <person name="Mehta T."/>
            <person name="Neiman D."/>
            <person name="Pearson M."/>
            <person name="Roberts A."/>
            <person name="Saif S."/>
            <person name="Shea T."/>
            <person name="Shenoy N."/>
            <person name="Sisk P."/>
            <person name="Stolte C."/>
            <person name="Sykes S."/>
            <person name="Walk T."/>
            <person name="White J."/>
            <person name="Yandava C."/>
            <person name="Haas B."/>
            <person name="Nusbaum C."/>
            <person name="Birren B."/>
        </authorList>
    </citation>
    <scope>NUCLEOTIDE SEQUENCE [LARGE SCALE GENOMIC DNA]</scope>
    <source>
        <strain evidence="4">ATCC 64411 / 73-15</strain>
    </source>
</reference>
<evidence type="ECO:0000313" key="3">
    <source>
        <dbReference type="EnsemblFungi" id="MAPG_06685T0"/>
    </source>
</evidence>
<feature type="compositionally biased region" description="Basic and acidic residues" evidence="1">
    <location>
        <begin position="464"/>
        <end position="481"/>
    </location>
</feature>
<feature type="compositionally biased region" description="Polar residues" evidence="1">
    <location>
        <begin position="568"/>
        <end position="579"/>
    </location>
</feature>
<feature type="region of interest" description="Disordered" evidence="1">
    <location>
        <begin position="215"/>
        <end position="284"/>
    </location>
</feature>
<feature type="compositionally biased region" description="Polar residues" evidence="1">
    <location>
        <begin position="271"/>
        <end position="284"/>
    </location>
</feature>
<dbReference type="PANTHER" id="PTHR35391">
    <property type="entry name" value="C2H2-TYPE DOMAIN-CONTAINING PROTEIN-RELATED"/>
    <property type="match status" value="1"/>
</dbReference>
<gene>
    <name evidence="2" type="ORF">MAPG_06685</name>
</gene>
<feature type="region of interest" description="Disordered" evidence="1">
    <location>
        <begin position="646"/>
        <end position="700"/>
    </location>
</feature>
<feature type="compositionally biased region" description="Low complexity" evidence="1">
    <location>
        <begin position="654"/>
        <end position="663"/>
    </location>
</feature>
<reference evidence="3" key="4">
    <citation type="journal article" date="2015" name="G3 (Bethesda)">
        <title>Genome sequences of three phytopathogenic species of the Magnaporthaceae family of fungi.</title>
        <authorList>
            <person name="Okagaki L.H."/>
            <person name="Nunes C.C."/>
            <person name="Sailsbery J."/>
            <person name="Clay B."/>
            <person name="Brown D."/>
            <person name="John T."/>
            <person name="Oh Y."/>
            <person name="Young N."/>
            <person name="Fitzgerald M."/>
            <person name="Haas B.J."/>
            <person name="Zeng Q."/>
            <person name="Young S."/>
            <person name="Adiconis X."/>
            <person name="Fan L."/>
            <person name="Levin J.Z."/>
            <person name="Mitchell T.K."/>
            <person name="Okubara P.A."/>
            <person name="Farman M.L."/>
            <person name="Kohn L.M."/>
            <person name="Birren B."/>
            <person name="Ma L.-J."/>
            <person name="Dean R.A."/>
        </authorList>
    </citation>
    <scope>NUCLEOTIDE SEQUENCE</scope>
    <source>
        <strain evidence="3">ATCC 64411 / 73-15</strain>
    </source>
</reference>
<evidence type="ECO:0000313" key="4">
    <source>
        <dbReference type="Proteomes" id="UP000011715"/>
    </source>
</evidence>
<reference evidence="2" key="3">
    <citation type="submission" date="2011-03" db="EMBL/GenBank/DDBJ databases">
        <title>Annotation of Magnaporthe poae ATCC 64411.</title>
        <authorList>
            <person name="Ma L.-J."/>
            <person name="Dead R."/>
            <person name="Young S.K."/>
            <person name="Zeng Q."/>
            <person name="Gargeya S."/>
            <person name="Fitzgerald M."/>
            <person name="Haas B."/>
            <person name="Abouelleil A."/>
            <person name="Alvarado L."/>
            <person name="Arachchi H.M."/>
            <person name="Berlin A."/>
            <person name="Brown A."/>
            <person name="Chapman S.B."/>
            <person name="Chen Z."/>
            <person name="Dunbar C."/>
            <person name="Freedman E."/>
            <person name="Gearin G."/>
            <person name="Gellesch M."/>
            <person name="Goldberg J."/>
            <person name="Griggs A."/>
            <person name="Gujja S."/>
            <person name="Heiman D."/>
            <person name="Howarth C."/>
            <person name="Larson L."/>
            <person name="Lui A."/>
            <person name="MacDonald P.J.P."/>
            <person name="Mehta T."/>
            <person name="Montmayeur A."/>
            <person name="Murphy C."/>
            <person name="Neiman D."/>
            <person name="Pearson M."/>
            <person name="Priest M."/>
            <person name="Roberts A."/>
            <person name="Saif S."/>
            <person name="Shea T."/>
            <person name="Shenoy N."/>
            <person name="Sisk P."/>
            <person name="Stolte C."/>
            <person name="Sykes S."/>
            <person name="Yandava C."/>
            <person name="Wortman J."/>
            <person name="Nusbaum C."/>
            <person name="Birren B."/>
        </authorList>
    </citation>
    <scope>NUCLEOTIDE SEQUENCE</scope>
    <source>
        <strain evidence="2">ATCC 64411</strain>
    </source>
</reference>
<feature type="region of interest" description="Disordered" evidence="1">
    <location>
        <begin position="742"/>
        <end position="854"/>
    </location>
</feature>
<protein>
    <submittedName>
        <fullName evidence="2 3">Uncharacterized protein</fullName>
    </submittedName>
</protein>
<dbReference type="EMBL" id="ADBL01001616">
    <property type="status" value="NOT_ANNOTATED_CDS"/>
    <property type="molecule type" value="Genomic_DNA"/>
</dbReference>
<feature type="region of interest" description="Disordered" evidence="1">
    <location>
        <begin position="464"/>
        <end position="505"/>
    </location>
</feature>
<feature type="region of interest" description="Disordered" evidence="1">
    <location>
        <begin position="298"/>
        <end position="322"/>
    </location>
</feature>
<sequence length="854" mass="95173">MKDLETQASNPLRRATSTMDDDGGVLYDLACGCEALFDTQLANLTAQESPLVDLVAEYQQRFAIWAAHLGVFARKSQSLDTRLRNHADIQDLVARLLAILRRSLHQLMRAIEASGENDPSRVGDDTPRDTALSAIGATLTRLNRLGVAIRQSSRERIDVKVQRFAATIDFGPFAAVSQAVVQQLYPNAHQSLRQYLAKTMVDRYTSMLYKKFREGKLQPRRPEKSLGSMPTIDEGPQINPDRNPPGLLADNGSQQMLSGTLSSTTISGITPATSRSGPSTINSKQLRSILYRTNHFQVPTERRKGTSSVQVGRGNYPRPPSQEGSNFIACEWCSRIIEKREMSESDWRRHIDEDLKPYTCISDACSDGHPAFSGFAPWLSHMKEHNRRWHQRVFPTSSWICAVCDDSPDIHTSPEALHEHMVQAHGDMFPTCQLQAIARQSKVERQRPWNECLLCCFPVDKTEPPPKRRKEQLVNEADNKSRRTSFATKHPEPEREDEQDSDASDDYLDVSGLALTAGNAETMARHIASHLQALMLLTIRLALLSDDHSQETQDHANSASVDPGDSGEASSTESAQDSAADTVFTENVEMPDADGETLEAADMPQVDHVPDAIVDFDGVPRRYDGLPVEEDEFLQELIESGAYQAEFKRPEPPSGEQPSQEGSIMLRGRPRSILVGKNASRRRLPEPPPAPTQEHFPMDQVSWYRRPSRQPHAIDTRRHAFAPPAARPNDDLLLDLDNDYLPQFHPQGHPPVSYDDFVGAGRQGAFGRSSRPSDFGDGSPHNSVSSLDRDMLSRAQRMFGMRSASGYSEMDLPLTEPGGQQTAGPSGDQQQQQQQKPAKGFRASFLKLFSRERE</sequence>
<feature type="compositionally biased region" description="Polar residues" evidence="1">
    <location>
        <begin position="818"/>
        <end position="828"/>
    </location>
</feature>
<dbReference type="Proteomes" id="UP000011715">
    <property type="component" value="Unassembled WGS sequence"/>
</dbReference>
<reference evidence="2" key="2">
    <citation type="submission" date="2010-05" db="EMBL/GenBank/DDBJ databases">
        <title>The Genome Sequence of Magnaporthe poae strain ATCC 64411.</title>
        <authorList>
            <consortium name="The Broad Institute Genome Sequencing Platform"/>
            <consortium name="Broad Institute Genome Sequencing Center for Infectious Disease"/>
            <person name="Ma L.-J."/>
            <person name="Dead R."/>
            <person name="Young S."/>
            <person name="Zeng Q."/>
            <person name="Koehrsen M."/>
            <person name="Alvarado L."/>
            <person name="Berlin A."/>
            <person name="Chapman S.B."/>
            <person name="Chen Z."/>
            <person name="Freedman E."/>
            <person name="Gellesch M."/>
            <person name="Goldberg J."/>
            <person name="Griggs A."/>
            <person name="Gujja S."/>
            <person name="Heilman E.R."/>
            <person name="Heiman D."/>
            <person name="Hepburn T."/>
            <person name="Howarth C."/>
            <person name="Jen D."/>
            <person name="Larson L."/>
            <person name="Mehta T."/>
            <person name="Neiman D."/>
            <person name="Pearson M."/>
            <person name="Roberts A."/>
            <person name="Saif S."/>
            <person name="Shea T."/>
            <person name="Shenoy N."/>
            <person name="Sisk P."/>
            <person name="Stolte C."/>
            <person name="Sykes S."/>
            <person name="Walk T."/>
            <person name="White J."/>
            <person name="Yandava C."/>
            <person name="Haas B."/>
            <person name="Nusbaum C."/>
            <person name="Birren B."/>
        </authorList>
    </citation>
    <scope>NUCLEOTIDE SEQUENCE</scope>
    <source>
        <strain evidence="2">ATCC 64411</strain>
    </source>
</reference>
<dbReference type="PANTHER" id="PTHR35391:SF7">
    <property type="entry name" value="C2H2-TYPE DOMAIN-CONTAINING PROTEIN"/>
    <property type="match status" value="1"/>
</dbReference>